<feature type="non-terminal residue" evidence="2">
    <location>
        <position position="1"/>
    </location>
</feature>
<feature type="region of interest" description="Disordered" evidence="1">
    <location>
        <begin position="1"/>
        <end position="28"/>
    </location>
</feature>
<gene>
    <name evidence="2" type="ORF">EJB05_15368</name>
</gene>
<dbReference type="Gramene" id="TVU41816">
    <property type="protein sequence ID" value="TVU41816"/>
    <property type="gene ID" value="EJB05_15368"/>
</dbReference>
<name>A0A5J9W1R8_9POAL</name>
<feature type="compositionally biased region" description="Low complexity" evidence="1">
    <location>
        <begin position="77"/>
        <end position="96"/>
    </location>
</feature>
<organism evidence="2 3">
    <name type="scientific">Eragrostis curvula</name>
    <name type="common">weeping love grass</name>
    <dbReference type="NCBI Taxonomy" id="38414"/>
    <lineage>
        <taxon>Eukaryota</taxon>
        <taxon>Viridiplantae</taxon>
        <taxon>Streptophyta</taxon>
        <taxon>Embryophyta</taxon>
        <taxon>Tracheophyta</taxon>
        <taxon>Spermatophyta</taxon>
        <taxon>Magnoliopsida</taxon>
        <taxon>Liliopsida</taxon>
        <taxon>Poales</taxon>
        <taxon>Poaceae</taxon>
        <taxon>PACMAD clade</taxon>
        <taxon>Chloridoideae</taxon>
        <taxon>Eragrostideae</taxon>
        <taxon>Eragrostidinae</taxon>
        <taxon>Eragrostis</taxon>
    </lineage>
</organism>
<accession>A0A5J9W1R8</accession>
<sequence length="152" mass="16734">MRTRPWRQSSAHQSRLPIAGGEQGEATVETKRGLECNMLCTKPRSSGVRWYLQYLRRNTGSERRRHQRLQTREAQRRSAGSSGGTRRMISPTISIGSSGGWRGGGAMGSSEHGNGELGNGIELCQKTGHLKHGPKFYYAQTYLADGDTIKAA</sequence>
<dbReference type="AlphaFoldDB" id="A0A5J9W1R8"/>
<feature type="compositionally biased region" description="Gly residues" evidence="1">
    <location>
        <begin position="97"/>
        <end position="107"/>
    </location>
</feature>
<evidence type="ECO:0000256" key="1">
    <source>
        <dbReference type="SAM" id="MobiDB-lite"/>
    </source>
</evidence>
<feature type="compositionally biased region" description="Polar residues" evidence="1">
    <location>
        <begin position="1"/>
        <end position="13"/>
    </location>
</feature>
<keyword evidence="3" id="KW-1185">Reference proteome</keyword>
<dbReference type="Proteomes" id="UP000324897">
    <property type="component" value="Chromosome 4"/>
</dbReference>
<dbReference type="EMBL" id="RWGY01000007">
    <property type="protein sequence ID" value="TVU41816.1"/>
    <property type="molecule type" value="Genomic_DNA"/>
</dbReference>
<feature type="region of interest" description="Disordered" evidence="1">
    <location>
        <begin position="59"/>
        <end position="114"/>
    </location>
</feature>
<protein>
    <submittedName>
        <fullName evidence="2">Uncharacterized protein</fullName>
    </submittedName>
</protein>
<evidence type="ECO:0000313" key="2">
    <source>
        <dbReference type="EMBL" id="TVU41816.1"/>
    </source>
</evidence>
<proteinExistence type="predicted"/>
<evidence type="ECO:0000313" key="3">
    <source>
        <dbReference type="Proteomes" id="UP000324897"/>
    </source>
</evidence>
<comment type="caution">
    <text evidence="2">The sequence shown here is derived from an EMBL/GenBank/DDBJ whole genome shotgun (WGS) entry which is preliminary data.</text>
</comment>
<reference evidence="2 3" key="1">
    <citation type="journal article" date="2019" name="Sci. Rep.">
        <title>A high-quality genome of Eragrostis curvula grass provides insights into Poaceae evolution and supports new strategies to enhance forage quality.</title>
        <authorList>
            <person name="Carballo J."/>
            <person name="Santos B.A.C.M."/>
            <person name="Zappacosta D."/>
            <person name="Garbus I."/>
            <person name="Selva J.P."/>
            <person name="Gallo C.A."/>
            <person name="Diaz A."/>
            <person name="Albertini E."/>
            <person name="Caccamo M."/>
            <person name="Echenique V."/>
        </authorList>
    </citation>
    <scope>NUCLEOTIDE SEQUENCE [LARGE SCALE GENOMIC DNA]</scope>
    <source>
        <strain evidence="3">cv. Victoria</strain>
        <tissue evidence="2">Leaf</tissue>
    </source>
</reference>